<proteinExistence type="predicted"/>
<dbReference type="EMBL" id="BARW01031666">
    <property type="protein sequence ID" value="GAJ04902.1"/>
    <property type="molecule type" value="Genomic_DNA"/>
</dbReference>
<comment type="caution">
    <text evidence="1">The sequence shown here is derived from an EMBL/GenBank/DDBJ whole genome shotgun (WGS) entry which is preliminary data.</text>
</comment>
<gene>
    <name evidence="1" type="ORF">S12H4_50308</name>
</gene>
<feature type="non-terminal residue" evidence="1">
    <location>
        <position position="1"/>
    </location>
</feature>
<dbReference type="AlphaFoldDB" id="X1UMT8"/>
<protein>
    <submittedName>
        <fullName evidence="1">Uncharacterized protein</fullName>
    </submittedName>
</protein>
<accession>X1UMT8</accession>
<evidence type="ECO:0000313" key="1">
    <source>
        <dbReference type="EMBL" id="GAJ04902.1"/>
    </source>
</evidence>
<name>X1UMT8_9ZZZZ</name>
<sequence length="160" mass="18652">CRKLKLAYIPGEMFALGSFDGLCLGEIETYRIVRTFAKQAGGGSEFYYNQVGVAQLCGLLEKRKADMLVRRKDEKRREIERIGTSLAAVKRYVVRLMKRGLFERVARGRPNRKKDGRSYVSRYQVAMSERQRFKMLIERKKRRGDKRPYARLLRGLVSIP</sequence>
<reference evidence="1" key="1">
    <citation type="journal article" date="2014" name="Front. Microbiol.">
        <title>High frequency of phylogenetically diverse reductive dehalogenase-homologous genes in deep subseafloor sedimentary metagenomes.</title>
        <authorList>
            <person name="Kawai M."/>
            <person name="Futagami T."/>
            <person name="Toyoda A."/>
            <person name="Takaki Y."/>
            <person name="Nishi S."/>
            <person name="Hori S."/>
            <person name="Arai W."/>
            <person name="Tsubouchi T."/>
            <person name="Morono Y."/>
            <person name="Uchiyama I."/>
            <person name="Ito T."/>
            <person name="Fujiyama A."/>
            <person name="Inagaki F."/>
            <person name="Takami H."/>
        </authorList>
    </citation>
    <scope>NUCLEOTIDE SEQUENCE</scope>
    <source>
        <strain evidence="1">Expedition CK06-06</strain>
    </source>
</reference>
<organism evidence="1">
    <name type="scientific">marine sediment metagenome</name>
    <dbReference type="NCBI Taxonomy" id="412755"/>
    <lineage>
        <taxon>unclassified sequences</taxon>
        <taxon>metagenomes</taxon>
        <taxon>ecological metagenomes</taxon>
    </lineage>
</organism>